<reference evidence="2 3" key="1">
    <citation type="journal article" date="2018" name="Front. Plant Sci.">
        <title>Red Clover (Trifolium pratense) and Zigzag Clover (T. medium) - A Picture of Genomic Similarities and Differences.</title>
        <authorList>
            <person name="Dluhosova J."/>
            <person name="Istvanek J."/>
            <person name="Nedelnik J."/>
            <person name="Repkova J."/>
        </authorList>
    </citation>
    <scope>NUCLEOTIDE SEQUENCE [LARGE SCALE GENOMIC DNA]</scope>
    <source>
        <strain evidence="3">cv. 10/8</strain>
        <tissue evidence="2">Leaf</tissue>
    </source>
</reference>
<evidence type="ECO:0000313" key="3">
    <source>
        <dbReference type="Proteomes" id="UP000265520"/>
    </source>
</evidence>
<proteinExistence type="predicted"/>
<evidence type="ECO:0000256" key="1">
    <source>
        <dbReference type="SAM" id="MobiDB-lite"/>
    </source>
</evidence>
<dbReference type="AlphaFoldDB" id="A0A392UM37"/>
<sequence>MSLSNSDGSHWMPVSNEEVRLAATTPKKRAGRKKFKETRHPVYR</sequence>
<name>A0A392UM37_9FABA</name>
<feature type="region of interest" description="Disordered" evidence="1">
    <location>
        <begin position="1"/>
        <end position="44"/>
    </location>
</feature>
<feature type="non-terminal residue" evidence="2">
    <location>
        <position position="44"/>
    </location>
</feature>
<comment type="caution">
    <text evidence="2">The sequence shown here is derived from an EMBL/GenBank/DDBJ whole genome shotgun (WGS) entry which is preliminary data.</text>
</comment>
<dbReference type="Proteomes" id="UP000265520">
    <property type="component" value="Unassembled WGS sequence"/>
</dbReference>
<accession>A0A392UM37</accession>
<keyword evidence="3" id="KW-1185">Reference proteome</keyword>
<dbReference type="EMBL" id="LXQA010847443">
    <property type="protein sequence ID" value="MCI73827.1"/>
    <property type="molecule type" value="Genomic_DNA"/>
</dbReference>
<protein>
    <submittedName>
        <fullName evidence="2">Dehydration-responsive element-binding protein 1D-like</fullName>
    </submittedName>
</protein>
<feature type="compositionally biased region" description="Basic residues" evidence="1">
    <location>
        <begin position="26"/>
        <end position="44"/>
    </location>
</feature>
<evidence type="ECO:0000313" key="2">
    <source>
        <dbReference type="EMBL" id="MCI73827.1"/>
    </source>
</evidence>
<organism evidence="2 3">
    <name type="scientific">Trifolium medium</name>
    <dbReference type="NCBI Taxonomy" id="97028"/>
    <lineage>
        <taxon>Eukaryota</taxon>
        <taxon>Viridiplantae</taxon>
        <taxon>Streptophyta</taxon>
        <taxon>Embryophyta</taxon>
        <taxon>Tracheophyta</taxon>
        <taxon>Spermatophyta</taxon>
        <taxon>Magnoliopsida</taxon>
        <taxon>eudicotyledons</taxon>
        <taxon>Gunneridae</taxon>
        <taxon>Pentapetalae</taxon>
        <taxon>rosids</taxon>
        <taxon>fabids</taxon>
        <taxon>Fabales</taxon>
        <taxon>Fabaceae</taxon>
        <taxon>Papilionoideae</taxon>
        <taxon>50 kb inversion clade</taxon>
        <taxon>NPAAA clade</taxon>
        <taxon>Hologalegina</taxon>
        <taxon>IRL clade</taxon>
        <taxon>Trifolieae</taxon>
        <taxon>Trifolium</taxon>
    </lineage>
</organism>